<dbReference type="Proteomes" id="UP001163046">
    <property type="component" value="Unassembled WGS sequence"/>
</dbReference>
<dbReference type="AlphaFoldDB" id="A0A9X0CX08"/>
<comment type="caution">
    <text evidence="1">The sequence shown here is derived from an EMBL/GenBank/DDBJ whole genome shotgun (WGS) entry which is preliminary data.</text>
</comment>
<organism evidence="1 2">
    <name type="scientific">Desmophyllum pertusum</name>
    <dbReference type="NCBI Taxonomy" id="174260"/>
    <lineage>
        <taxon>Eukaryota</taxon>
        <taxon>Metazoa</taxon>
        <taxon>Cnidaria</taxon>
        <taxon>Anthozoa</taxon>
        <taxon>Hexacorallia</taxon>
        <taxon>Scleractinia</taxon>
        <taxon>Caryophylliina</taxon>
        <taxon>Caryophylliidae</taxon>
        <taxon>Desmophyllum</taxon>
    </lineage>
</organism>
<accession>A0A9X0CX08</accession>
<dbReference type="OrthoDB" id="5984687at2759"/>
<sequence length="107" mass="11810">MTKFFKQEGVALENHVITTVTATEPLKCRWQCVDTPLCFSVNVRKLQTGLVTCELNNSSKTADPQDLMSRAGSQMALFRMAGINLVSSLSSFFQREGPGDKHETPVS</sequence>
<proteinExistence type="predicted"/>
<keyword evidence="2" id="KW-1185">Reference proteome</keyword>
<evidence type="ECO:0000313" key="1">
    <source>
        <dbReference type="EMBL" id="KAJ7377488.1"/>
    </source>
</evidence>
<dbReference type="EMBL" id="MU826378">
    <property type="protein sequence ID" value="KAJ7377488.1"/>
    <property type="molecule type" value="Genomic_DNA"/>
</dbReference>
<gene>
    <name evidence="1" type="ORF">OS493_028932</name>
</gene>
<evidence type="ECO:0008006" key="3">
    <source>
        <dbReference type="Google" id="ProtNLM"/>
    </source>
</evidence>
<evidence type="ECO:0000313" key="2">
    <source>
        <dbReference type="Proteomes" id="UP001163046"/>
    </source>
</evidence>
<name>A0A9X0CX08_9CNID</name>
<reference evidence="1" key="1">
    <citation type="submission" date="2023-01" db="EMBL/GenBank/DDBJ databases">
        <title>Genome assembly of the deep-sea coral Lophelia pertusa.</title>
        <authorList>
            <person name="Herrera S."/>
            <person name="Cordes E."/>
        </authorList>
    </citation>
    <scope>NUCLEOTIDE SEQUENCE</scope>
    <source>
        <strain evidence="1">USNM1676648</strain>
        <tissue evidence="1">Polyp</tissue>
    </source>
</reference>
<protein>
    <recommendedName>
        <fullName evidence="3">Apple domain-containing protein</fullName>
    </recommendedName>
</protein>